<organism evidence="13 14">
    <name type="scientific">Capnocytophaga bilenii</name>
    <dbReference type="NCBI Taxonomy" id="2819369"/>
    <lineage>
        <taxon>Bacteria</taxon>
        <taxon>Pseudomonadati</taxon>
        <taxon>Bacteroidota</taxon>
        <taxon>Flavobacteriia</taxon>
        <taxon>Flavobacteriales</taxon>
        <taxon>Flavobacteriaceae</taxon>
        <taxon>Capnocytophaga</taxon>
    </lineage>
</organism>
<keyword evidence="8 12" id="KW-0472">Membrane</keyword>
<comment type="subcellular location">
    <subcellularLocation>
        <location evidence="1">Membrane</location>
        <topology evidence="1">Multi-pass membrane protein</topology>
    </subcellularLocation>
</comment>
<dbReference type="InterPro" id="IPR048254">
    <property type="entry name" value="CDP_ALCOHOL_P_TRANSF_CS"/>
</dbReference>
<keyword evidence="6 12" id="KW-1133">Transmembrane helix</keyword>
<evidence type="ECO:0000313" key="13">
    <source>
        <dbReference type="EMBL" id="MBO1884288.1"/>
    </source>
</evidence>
<feature type="transmembrane region" description="Helical" evidence="12">
    <location>
        <begin position="96"/>
        <end position="117"/>
    </location>
</feature>
<gene>
    <name evidence="13" type="ORF">J4N46_07605</name>
</gene>
<reference evidence="13 14" key="1">
    <citation type="submission" date="2021-03" db="EMBL/GenBank/DDBJ databases">
        <title>Isolation and description of Capnocytophaga bilenii sp. nov., a novel Capnocytophaga species, isolated from a gingivitis subject.</title>
        <authorList>
            <person name="Antezack A."/>
            <person name="Monnet-Corti V."/>
            <person name="La Scola B."/>
        </authorList>
    </citation>
    <scope>NUCLEOTIDE SEQUENCE [LARGE SCALE GENOMIC DNA]</scope>
    <source>
        <strain evidence="13 14">Marseille-Q4570</strain>
    </source>
</reference>
<dbReference type="Gene3D" id="1.20.120.1760">
    <property type="match status" value="1"/>
</dbReference>
<dbReference type="EMBL" id="JAGDYP010000005">
    <property type="protein sequence ID" value="MBO1884288.1"/>
    <property type="molecule type" value="Genomic_DNA"/>
</dbReference>
<feature type="transmembrane region" description="Helical" evidence="12">
    <location>
        <begin position="31"/>
        <end position="53"/>
    </location>
</feature>
<keyword evidence="10" id="KW-1208">Phospholipid metabolism</keyword>
<dbReference type="Pfam" id="PF01066">
    <property type="entry name" value="CDP-OH_P_transf"/>
    <property type="match status" value="1"/>
</dbReference>
<evidence type="ECO:0000256" key="7">
    <source>
        <dbReference type="ARBA" id="ARBA00023098"/>
    </source>
</evidence>
<evidence type="ECO:0000256" key="2">
    <source>
        <dbReference type="ARBA" id="ARBA00010441"/>
    </source>
</evidence>
<keyword evidence="7" id="KW-0443">Lipid metabolism</keyword>
<evidence type="ECO:0000256" key="1">
    <source>
        <dbReference type="ARBA" id="ARBA00004141"/>
    </source>
</evidence>
<feature type="transmembrane region" description="Helical" evidence="12">
    <location>
        <begin position="7"/>
        <end position="25"/>
    </location>
</feature>
<keyword evidence="4 11" id="KW-0808">Transferase</keyword>
<evidence type="ECO:0000256" key="12">
    <source>
        <dbReference type="SAM" id="Phobius"/>
    </source>
</evidence>
<feature type="transmembrane region" description="Helical" evidence="12">
    <location>
        <begin position="200"/>
        <end position="228"/>
    </location>
</feature>
<feature type="transmembrane region" description="Helical" evidence="12">
    <location>
        <begin position="129"/>
        <end position="148"/>
    </location>
</feature>
<evidence type="ECO:0000256" key="6">
    <source>
        <dbReference type="ARBA" id="ARBA00022989"/>
    </source>
</evidence>
<evidence type="ECO:0000256" key="3">
    <source>
        <dbReference type="ARBA" id="ARBA00022516"/>
    </source>
</evidence>
<comment type="similarity">
    <text evidence="2 11">Belongs to the CDP-alcohol phosphatidyltransferase class-I family.</text>
</comment>
<dbReference type="PANTHER" id="PTHR14269:SF61">
    <property type="entry name" value="CDP-DIACYLGLYCEROL--SERINE O-PHOSPHATIDYLTRANSFERASE"/>
    <property type="match status" value="1"/>
</dbReference>
<evidence type="ECO:0000256" key="8">
    <source>
        <dbReference type="ARBA" id="ARBA00023136"/>
    </source>
</evidence>
<keyword evidence="9" id="KW-0594">Phospholipid biosynthesis</keyword>
<sequence>MKKYIPNSITLANLFCGTIAVVLAVENRLDWAALFVGLGIFFDFFDGFFARLLNVKSDLGLQLDSLADMVTAGVVPGIAMYQLLKGSTWVVENETAIAGFVPYIGFVITLASAYRLANFNIDTRQTTGFIGLPTPANTLLILSLPLILQYEPTEWMISMLQNVWVLIGITLLSAYLLNAEIALFALKFKDYSLKNNGIKYLFLAVSAVLLILLKISAIPIVILLYIALSLVTKR</sequence>
<evidence type="ECO:0000313" key="14">
    <source>
        <dbReference type="Proteomes" id="UP000681610"/>
    </source>
</evidence>
<dbReference type="InterPro" id="IPR000462">
    <property type="entry name" value="CDP-OH_P_trans"/>
</dbReference>
<dbReference type="InterPro" id="IPR050324">
    <property type="entry name" value="CDP-alcohol_PTase-I"/>
</dbReference>
<feature type="transmembrane region" description="Helical" evidence="12">
    <location>
        <begin position="163"/>
        <end position="188"/>
    </location>
</feature>
<dbReference type="PROSITE" id="PS00379">
    <property type="entry name" value="CDP_ALCOHOL_P_TRANSF"/>
    <property type="match status" value="1"/>
</dbReference>
<dbReference type="PANTHER" id="PTHR14269">
    <property type="entry name" value="CDP-DIACYLGLYCEROL--GLYCEROL-3-PHOSPHATE 3-PHOSPHATIDYLTRANSFERASE-RELATED"/>
    <property type="match status" value="1"/>
</dbReference>
<name>A0ABS3PY87_9FLAO</name>
<comment type="caution">
    <text evidence="13">The sequence shown here is derived from an EMBL/GenBank/DDBJ whole genome shotgun (WGS) entry which is preliminary data.</text>
</comment>
<proteinExistence type="inferred from homology"/>
<dbReference type="InterPro" id="IPR043130">
    <property type="entry name" value="CDP-OH_PTrfase_TM_dom"/>
</dbReference>
<protein>
    <submittedName>
        <fullName evidence="13">CDP-alcohol phosphatidyltransferase family protein</fullName>
    </submittedName>
</protein>
<keyword evidence="3" id="KW-0444">Lipid biosynthesis</keyword>
<keyword evidence="14" id="KW-1185">Reference proteome</keyword>
<evidence type="ECO:0000256" key="11">
    <source>
        <dbReference type="RuleBase" id="RU003750"/>
    </source>
</evidence>
<evidence type="ECO:0000256" key="4">
    <source>
        <dbReference type="ARBA" id="ARBA00022679"/>
    </source>
</evidence>
<keyword evidence="5 12" id="KW-0812">Transmembrane</keyword>
<evidence type="ECO:0000256" key="9">
    <source>
        <dbReference type="ARBA" id="ARBA00023209"/>
    </source>
</evidence>
<feature type="transmembrane region" description="Helical" evidence="12">
    <location>
        <begin position="65"/>
        <end position="84"/>
    </location>
</feature>
<evidence type="ECO:0000256" key="10">
    <source>
        <dbReference type="ARBA" id="ARBA00023264"/>
    </source>
</evidence>
<evidence type="ECO:0000256" key="5">
    <source>
        <dbReference type="ARBA" id="ARBA00022692"/>
    </source>
</evidence>
<accession>A0ABS3PY87</accession>
<dbReference type="Proteomes" id="UP000681610">
    <property type="component" value="Unassembled WGS sequence"/>
</dbReference>
<dbReference type="RefSeq" id="WP_009414566.1">
    <property type="nucleotide sequence ID" value="NZ_CAUQMC010000007.1"/>
</dbReference>